<accession>A0A162EDH1</accession>
<dbReference type="InterPro" id="IPR002659">
    <property type="entry name" value="Glyco_trans_31"/>
</dbReference>
<protein>
    <recommendedName>
        <fullName evidence="10">Hexosyltransferase</fullName>
        <ecNumber evidence="10">2.4.1.-</ecNumber>
    </recommendedName>
</protein>
<name>A0A162EDH1_9CRUS</name>
<dbReference type="PANTHER" id="PTHR11214">
    <property type="entry name" value="BETA-1,3-N-ACETYLGLUCOSAMINYLTRANSFERASE"/>
    <property type="match status" value="1"/>
</dbReference>
<keyword evidence="7" id="KW-1133">Transmembrane helix</keyword>
<dbReference type="GO" id="GO:0016758">
    <property type="term" value="F:hexosyltransferase activity"/>
    <property type="evidence" value="ECO:0007669"/>
    <property type="project" value="InterPro"/>
</dbReference>
<evidence type="ECO:0000313" key="12">
    <source>
        <dbReference type="Proteomes" id="UP000076858"/>
    </source>
</evidence>
<organism evidence="11 12">
    <name type="scientific">Daphnia magna</name>
    <dbReference type="NCBI Taxonomy" id="35525"/>
    <lineage>
        <taxon>Eukaryota</taxon>
        <taxon>Metazoa</taxon>
        <taxon>Ecdysozoa</taxon>
        <taxon>Arthropoda</taxon>
        <taxon>Crustacea</taxon>
        <taxon>Branchiopoda</taxon>
        <taxon>Diplostraca</taxon>
        <taxon>Cladocera</taxon>
        <taxon>Anomopoda</taxon>
        <taxon>Daphniidae</taxon>
        <taxon>Daphnia</taxon>
    </lineage>
</organism>
<keyword evidence="5" id="KW-0812">Transmembrane</keyword>
<keyword evidence="9" id="KW-0472">Membrane</keyword>
<dbReference type="PANTHER" id="PTHR11214:SF235">
    <property type="entry name" value="HEXOSYLTRANSFERASE"/>
    <property type="match status" value="1"/>
</dbReference>
<dbReference type="Proteomes" id="UP000076858">
    <property type="component" value="Unassembled WGS sequence"/>
</dbReference>
<dbReference type="AlphaFoldDB" id="A0A162EDH1"/>
<dbReference type="Pfam" id="PF01762">
    <property type="entry name" value="Galactosyl_T"/>
    <property type="match status" value="1"/>
</dbReference>
<evidence type="ECO:0000256" key="7">
    <source>
        <dbReference type="ARBA" id="ARBA00022989"/>
    </source>
</evidence>
<keyword evidence="12" id="KW-1185">Reference proteome</keyword>
<sequence>MAMQLESRFLFPRFLLARQIRNIGPALSQSLLFLAVASVSGHQAWVTNSFTSCSTFSAMFSAEENGLRQKRPRPASAHRLYPSNWTLVNLKRFEFLLNSDPCGDHQRIDLLVIVTSHPGHSSLRNAFRRALPTEALRTFYIKRLFLLARINPGQSGYRQVDQTVIEEEHLNYNDIVQGDFIESYHNLSYKHVMGLKYSTEFCPQAQLVLKMDDDIAVDLFQLLNLVRNQSLSGMQIAGAVMTGDELNPVRNKASKWFVSRDDYAPSTYPLFVSGWAYVTTVQAAIQLVRHAESSPFFWIDDTYVTGMLAALSGVKHVDIRPYFTVFADHLRCCLRNHSTACDYFIGPSEDDVELIEAFHRQSLYCKINYCPQPNETDKPSLCVITNHPPNTYNKLEGRIIHGQVIPIL</sequence>
<keyword evidence="4 11" id="KW-0808">Transferase</keyword>
<evidence type="ECO:0000256" key="5">
    <source>
        <dbReference type="ARBA" id="ARBA00022692"/>
    </source>
</evidence>
<keyword evidence="8 10" id="KW-0333">Golgi apparatus</keyword>
<dbReference type="GO" id="GO:0000139">
    <property type="term" value="C:Golgi membrane"/>
    <property type="evidence" value="ECO:0007669"/>
    <property type="project" value="UniProtKB-SubCell"/>
</dbReference>
<evidence type="ECO:0000256" key="6">
    <source>
        <dbReference type="ARBA" id="ARBA00022968"/>
    </source>
</evidence>
<dbReference type="EC" id="2.4.1.-" evidence="10"/>
<evidence type="ECO:0000256" key="4">
    <source>
        <dbReference type="ARBA" id="ARBA00022679"/>
    </source>
</evidence>
<evidence type="ECO:0000256" key="2">
    <source>
        <dbReference type="ARBA" id="ARBA00008661"/>
    </source>
</evidence>
<evidence type="ECO:0000256" key="10">
    <source>
        <dbReference type="RuleBase" id="RU363063"/>
    </source>
</evidence>
<comment type="similarity">
    <text evidence="2 10">Belongs to the glycosyltransferase 31 family.</text>
</comment>
<dbReference type="Gene3D" id="3.90.550.50">
    <property type="match status" value="1"/>
</dbReference>
<dbReference type="STRING" id="35525.A0A162EDH1"/>
<evidence type="ECO:0000256" key="3">
    <source>
        <dbReference type="ARBA" id="ARBA00022676"/>
    </source>
</evidence>
<comment type="caution">
    <text evidence="11">The sequence shown here is derived from an EMBL/GenBank/DDBJ whole genome shotgun (WGS) entry which is preliminary data.</text>
</comment>
<dbReference type="EMBL" id="LRGB01002076">
    <property type="protein sequence ID" value="KZS09410.1"/>
    <property type="molecule type" value="Genomic_DNA"/>
</dbReference>
<dbReference type="OrthoDB" id="2139606at2759"/>
<reference evidence="11 12" key="1">
    <citation type="submission" date="2016-03" db="EMBL/GenBank/DDBJ databases">
        <title>EvidentialGene: Evidence-directed Construction of Genes on Genomes.</title>
        <authorList>
            <person name="Gilbert D.G."/>
            <person name="Choi J.-H."/>
            <person name="Mockaitis K."/>
            <person name="Colbourne J."/>
            <person name="Pfrender M."/>
        </authorList>
    </citation>
    <scope>NUCLEOTIDE SEQUENCE [LARGE SCALE GENOMIC DNA]</scope>
    <source>
        <strain evidence="11 12">Xinb3</strain>
        <tissue evidence="11">Complete organism</tissue>
    </source>
</reference>
<evidence type="ECO:0000256" key="9">
    <source>
        <dbReference type="ARBA" id="ARBA00023136"/>
    </source>
</evidence>
<comment type="subcellular location">
    <subcellularLocation>
        <location evidence="1 10">Golgi apparatus membrane</location>
        <topology evidence="1 10">Single-pass type II membrane protein</topology>
    </subcellularLocation>
</comment>
<dbReference type="GO" id="GO:0006493">
    <property type="term" value="P:protein O-linked glycosylation"/>
    <property type="evidence" value="ECO:0007669"/>
    <property type="project" value="TreeGrafter"/>
</dbReference>
<keyword evidence="6" id="KW-0735">Signal-anchor</keyword>
<evidence type="ECO:0000313" key="11">
    <source>
        <dbReference type="EMBL" id="KZS09410.1"/>
    </source>
</evidence>
<proteinExistence type="inferred from homology"/>
<evidence type="ECO:0000256" key="8">
    <source>
        <dbReference type="ARBA" id="ARBA00023034"/>
    </source>
</evidence>
<keyword evidence="3 10" id="KW-0328">Glycosyltransferase</keyword>
<evidence type="ECO:0000256" key="1">
    <source>
        <dbReference type="ARBA" id="ARBA00004323"/>
    </source>
</evidence>
<gene>
    <name evidence="11" type="ORF">APZ42_026505</name>
</gene>